<dbReference type="AlphaFoldDB" id="A0A1I6IMN1"/>
<organism evidence="1 2">
    <name type="scientific">Anaeromicropila populeti</name>
    <dbReference type="NCBI Taxonomy" id="37658"/>
    <lineage>
        <taxon>Bacteria</taxon>
        <taxon>Bacillati</taxon>
        <taxon>Bacillota</taxon>
        <taxon>Clostridia</taxon>
        <taxon>Lachnospirales</taxon>
        <taxon>Lachnospiraceae</taxon>
        <taxon>Anaeromicropila</taxon>
    </lineage>
</organism>
<dbReference type="Proteomes" id="UP000199659">
    <property type="component" value="Unassembled WGS sequence"/>
</dbReference>
<name>A0A1I6IMN1_9FIRM</name>
<proteinExistence type="predicted"/>
<evidence type="ECO:0000313" key="1">
    <source>
        <dbReference type="EMBL" id="SFR68027.1"/>
    </source>
</evidence>
<accession>A0A1I6IMN1</accession>
<dbReference type="EMBL" id="FOYZ01000003">
    <property type="protein sequence ID" value="SFR68027.1"/>
    <property type="molecule type" value="Genomic_DNA"/>
</dbReference>
<gene>
    <name evidence="1" type="ORF">SAMN05661086_00917</name>
</gene>
<dbReference type="STRING" id="37658.SAMN05661086_00917"/>
<protein>
    <submittedName>
        <fullName evidence="1">Uncharacterized protein</fullName>
    </submittedName>
</protein>
<keyword evidence="2" id="KW-1185">Reference proteome</keyword>
<reference evidence="1 2" key="1">
    <citation type="submission" date="2016-10" db="EMBL/GenBank/DDBJ databases">
        <authorList>
            <person name="de Groot N.N."/>
        </authorList>
    </citation>
    <scope>NUCLEOTIDE SEQUENCE [LARGE SCALE GENOMIC DNA]</scope>
    <source>
        <strain evidence="1 2">743A</strain>
    </source>
</reference>
<evidence type="ECO:0000313" key="2">
    <source>
        <dbReference type="Proteomes" id="UP000199659"/>
    </source>
</evidence>
<dbReference type="RefSeq" id="WP_092559526.1">
    <property type="nucleotide sequence ID" value="NZ_FOYZ01000003.1"/>
</dbReference>
<sequence>MSFIIQRMDSMCGAYGLAYWKWMHFDEREPVDGELEGDYAYVKAIYAMIQFAGNAPKKELAQYSNPIDMMYWVKEQTIDHPVCFYTGGSPVINNIMDLMKVPNAPQKNLYDELIELGQIKTSSITLAEKQYAIMIFTVERLAKPTEDSEFPLFHTALTVRRDGQLYLINSWDGNERLITEDQFNGKDSISYPMDKLISTGAGIMLF</sequence>